<evidence type="ECO:0000256" key="1">
    <source>
        <dbReference type="ARBA" id="ARBA00022722"/>
    </source>
</evidence>
<dbReference type="InterPro" id="IPR034720">
    <property type="entry name" value="Viral_alk_exo"/>
</dbReference>
<evidence type="ECO:0000313" key="6">
    <source>
        <dbReference type="Proteomes" id="UP000275408"/>
    </source>
</evidence>
<keyword evidence="4" id="KW-0269">Exonuclease</keyword>
<dbReference type="Proteomes" id="UP000275408">
    <property type="component" value="Unassembled WGS sequence"/>
</dbReference>
<dbReference type="PANTHER" id="PTHR46609">
    <property type="entry name" value="EXONUCLEASE, PHAGE-TYPE/RECB, C-TERMINAL DOMAIN-CONTAINING PROTEIN"/>
    <property type="match status" value="1"/>
</dbReference>
<name>A0A3M6TFK3_POCDA</name>
<reference evidence="5 6" key="1">
    <citation type="journal article" date="2018" name="Sci. Rep.">
        <title>Comparative analysis of the Pocillopora damicornis genome highlights role of immune system in coral evolution.</title>
        <authorList>
            <person name="Cunning R."/>
            <person name="Bay R.A."/>
            <person name="Gillette P."/>
            <person name="Baker A.C."/>
            <person name="Traylor-Knowles N."/>
        </authorList>
    </citation>
    <scope>NUCLEOTIDE SEQUENCE [LARGE SCALE GENOMIC DNA]</scope>
    <source>
        <strain evidence="5">RSMAS</strain>
        <tissue evidence="5">Whole animal</tissue>
    </source>
</reference>
<evidence type="ECO:0000256" key="3">
    <source>
        <dbReference type="ARBA" id="ARBA00022801"/>
    </source>
</evidence>
<dbReference type="AlphaFoldDB" id="A0A3M6TFK3"/>
<dbReference type="STRING" id="46731.A0A3M6TFK3"/>
<accession>A0A3M6TFK3</accession>
<evidence type="ECO:0000256" key="2">
    <source>
        <dbReference type="ARBA" id="ARBA00022759"/>
    </source>
</evidence>
<gene>
    <name evidence="5" type="ORF">pdam_00016650</name>
</gene>
<keyword evidence="2" id="KW-0255">Endonuclease</keyword>
<evidence type="ECO:0000256" key="4">
    <source>
        <dbReference type="ARBA" id="ARBA00022839"/>
    </source>
</evidence>
<dbReference type="PANTHER" id="PTHR46609:SF8">
    <property type="entry name" value="YQAJ VIRAL RECOMBINASE DOMAIN-CONTAINING PROTEIN"/>
    <property type="match status" value="1"/>
</dbReference>
<protein>
    <submittedName>
        <fullName evidence="5">Uncharacterized protein</fullName>
    </submittedName>
</protein>
<dbReference type="Pfam" id="PF01771">
    <property type="entry name" value="Viral_alk_exo"/>
    <property type="match status" value="1"/>
</dbReference>
<dbReference type="InterPro" id="IPR011335">
    <property type="entry name" value="Restrct_endonuc-II-like"/>
</dbReference>
<dbReference type="EMBL" id="RCHS01003680">
    <property type="protein sequence ID" value="RMX40187.1"/>
    <property type="molecule type" value="Genomic_DNA"/>
</dbReference>
<dbReference type="GO" id="GO:0006281">
    <property type="term" value="P:DNA repair"/>
    <property type="evidence" value="ECO:0007669"/>
    <property type="project" value="UniProtKB-ARBA"/>
</dbReference>
<dbReference type="GO" id="GO:0004519">
    <property type="term" value="F:endonuclease activity"/>
    <property type="evidence" value="ECO:0007669"/>
    <property type="project" value="UniProtKB-KW"/>
</dbReference>
<evidence type="ECO:0000313" key="5">
    <source>
        <dbReference type="EMBL" id="RMX40187.1"/>
    </source>
</evidence>
<proteinExistence type="predicted"/>
<keyword evidence="6" id="KW-1185">Reference proteome</keyword>
<organism evidence="5 6">
    <name type="scientific">Pocillopora damicornis</name>
    <name type="common">Cauliflower coral</name>
    <name type="synonym">Millepora damicornis</name>
    <dbReference type="NCBI Taxonomy" id="46731"/>
    <lineage>
        <taxon>Eukaryota</taxon>
        <taxon>Metazoa</taxon>
        <taxon>Cnidaria</taxon>
        <taxon>Anthozoa</taxon>
        <taxon>Hexacorallia</taxon>
        <taxon>Scleractinia</taxon>
        <taxon>Astrocoeniina</taxon>
        <taxon>Pocilloporidae</taxon>
        <taxon>Pocillopora</taxon>
    </lineage>
</organism>
<dbReference type="GO" id="GO:0004527">
    <property type="term" value="F:exonuclease activity"/>
    <property type="evidence" value="ECO:0007669"/>
    <property type="project" value="UniProtKB-KW"/>
</dbReference>
<keyword evidence="3" id="KW-0378">Hydrolase</keyword>
<dbReference type="SUPFAM" id="SSF52980">
    <property type="entry name" value="Restriction endonuclease-like"/>
    <property type="match status" value="1"/>
</dbReference>
<sequence>MTERHVQQLRENISDVSPTTHAAWLQYFNSATHQSLPWGNFLAGCPLANQLRDIYPPGFVATVYSEGLEAVFEFPGGPPPTVLEEEKPFLSNIMLSREKALEIERNTRGQSNCSAWYQERAFRITTSRFGEVVFRKAPVNDRFLHSLFSSTKVLTEAMKYGLDNETVVVKEFKELSGAQVKVFKCGLLVHPDIYWMGCSPSFQSSLARRHFGEGSIMRLSCARCELRYYLIYISQQ</sequence>
<keyword evidence="1" id="KW-0540">Nuclease</keyword>
<dbReference type="Gene3D" id="3.90.320.10">
    <property type="match status" value="1"/>
</dbReference>
<dbReference type="InterPro" id="IPR011604">
    <property type="entry name" value="PDDEXK-like_dom_sf"/>
</dbReference>
<comment type="caution">
    <text evidence="5">The sequence shown here is derived from an EMBL/GenBank/DDBJ whole genome shotgun (WGS) entry which is preliminary data.</text>
</comment>
<dbReference type="InterPro" id="IPR051703">
    <property type="entry name" value="NF-kappa-B_Signaling_Reg"/>
</dbReference>